<protein>
    <submittedName>
        <fullName evidence="1">Uncharacterized protein</fullName>
    </submittedName>
</protein>
<name>A0A8T2NCJ8_9TELE</name>
<dbReference type="EMBL" id="JAFBMS010000075">
    <property type="protein sequence ID" value="KAG9338029.1"/>
    <property type="molecule type" value="Genomic_DNA"/>
</dbReference>
<evidence type="ECO:0000313" key="1">
    <source>
        <dbReference type="EMBL" id="KAG9338029.1"/>
    </source>
</evidence>
<comment type="caution">
    <text evidence="1">The sequence shown here is derived from an EMBL/GenBank/DDBJ whole genome shotgun (WGS) entry which is preliminary data.</text>
</comment>
<proteinExistence type="predicted"/>
<gene>
    <name evidence="1" type="ORF">JZ751_027192</name>
</gene>
<keyword evidence="2" id="KW-1185">Reference proteome</keyword>
<evidence type="ECO:0000313" key="2">
    <source>
        <dbReference type="Proteomes" id="UP000824540"/>
    </source>
</evidence>
<accession>A0A8T2NCJ8</accession>
<reference evidence="1" key="1">
    <citation type="thesis" date="2021" institute="BYU ScholarsArchive" country="Provo, UT, USA">
        <title>Applications of and Algorithms for Genome Assembly and Genomic Analyses with an Emphasis on Marine Teleosts.</title>
        <authorList>
            <person name="Pickett B.D."/>
        </authorList>
    </citation>
    <scope>NUCLEOTIDE SEQUENCE</scope>
    <source>
        <strain evidence="1">HI-2016</strain>
    </source>
</reference>
<sequence>MPTWVTWHIVPLPSFSVRMKSASFGGAKLEAIPYVTSTFRQGCCEAPMRALSPCFLVFIHLRDEGRPRFPLALAKTVGI</sequence>
<dbReference type="AlphaFoldDB" id="A0A8T2NCJ8"/>
<dbReference type="Proteomes" id="UP000824540">
    <property type="component" value="Unassembled WGS sequence"/>
</dbReference>
<organism evidence="1 2">
    <name type="scientific">Albula glossodonta</name>
    <name type="common">roundjaw bonefish</name>
    <dbReference type="NCBI Taxonomy" id="121402"/>
    <lineage>
        <taxon>Eukaryota</taxon>
        <taxon>Metazoa</taxon>
        <taxon>Chordata</taxon>
        <taxon>Craniata</taxon>
        <taxon>Vertebrata</taxon>
        <taxon>Euteleostomi</taxon>
        <taxon>Actinopterygii</taxon>
        <taxon>Neopterygii</taxon>
        <taxon>Teleostei</taxon>
        <taxon>Albuliformes</taxon>
        <taxon>Albulidae</taxon>
        <taxon>Albula</taxon>
    </lineage>
</organism>